<dbReference type="EMBL" id="CM029048">
    <property type="protein sequence ID" value="KAG2580531.1"/>
    <property type="molecule type" value="Genomic_DNA"/>
</dbReference>
<comment type="caution">
    <text evidence="2">The sequence shown here is derived from an EMBL/GenBank/DDBJ whole genome shotgun (WGS) entry which is preliminary data.</text>
</comment>
<evidence type="ECO:0000313" key="3">
    <source>
        <dbReference type="Proteomes" id="UP000823388"/>
    </source>
</evidence>
<reference evidence="2" key="1">
    <citation type="submission" date="2020-05" db="EMBL/GenBank/DDBJ databases">
        <title>WGS assembly of Panicum virgatum.</title>
        <authorList>
            <person name="Lovell J.T."/>
            <person name="Jenkins J."/>
            <person name="Shu S."/>
            <person name="Juenger T.E."/>
            <person name="Schmutz J."/>
        </authorList>
    </citation>
    <scope>NUCLEOTIDE SEQUENCE</scope>
    <source>
        <strain evidence="2">AP13</strain>
    </source>
</reference>
<gene>
    <name evidence="2" type="ORF">PVAP13_6NG352601</name>
</gene>
<keyword evidence="3" id="KW-1185">Reference proteome</keyword>
<name>A0A8T0R4G0_PANVG</name>
<dbReference type="Proteomes" id="UP000823388">
    <property type="component" value="Chromosome 6N"/>
</dbReference>
<dbReference type="Gene3D" id="3.20.20.140">
    <property type="entry name" value="Metal-dependent hydrolases"/>
    <property type="match status" value="1"/>
</dbReference>
<feature type="domain" description="Amidohydrolase 3" evidence="1">
    <location>
        <begin position="2"/>
        <end position="91"/>
    </location>
</feature>
<evidence type="ECO:0000313" key="2">
    <source>
        <dbReference type="EMBL" id="KAG2580531.1"/>
    </source>
</evidence>
<dbReference type="PANTHER" id="PTHR22642">
    <property type="entry name" value="IMIDAZOLONEPROPIONASE"/>
    <property type="match status" value="1"/>
</dbReference>
<dbReference type="PANTHER" id="PTHR22642:SF2">
    <property type="entry name" value="PROTEIN LONG AFTER FAR-RED 3"/>
    <property type="match status" value="1"/>
</dbReference>
<sequence length="119" mass="13153">MLLDMVDKVVDLNVVKDCRFRIEHAQHLAPGAANRFGKQGIIASVQPDHLLDDADSAAKKIGFDRAKRNSYTFRSLLACGAQLAFGSDWPVRNSADVSVTEICFFSYQIHCSCFAGFEP</sequence>
<dbReference type="InterPro" id="IPR013108">
    <property type="entry name" value="Amidohydro_3"/>
</dbReference>
<dbReference type="AlphaFoldDB" id="A0A8T0R4G0"/>
<proteinExistence type="predicted"/>
<dbReference type="Pfam" id="PF07969">
    <property type="entry name" value="Amidohydro_3"/>
    <property type="match status" value="1"/>
</dbReference>
<organism evidence="2 3">
    <name type="scientific">Panicum virgatum</name>
    <name type="common">Blackwell switchgrass</name>
    <dbReference type="NCBI Taxonomy" id="38727"/>
    <lineage>
        <taxon>Eukaryota</taxon>
        <taxon>Viridiplantae</taxon>
        <taxon>Streptophyta</taxon>
        <taxon>Embryophyta</taxon>
        <taxon>Tracheophyta</taxon>
        <taxon>Spermatophyta</taxon>
        <taxon>Magnoliopsida</taxon>
        <taxon>Liliopsida</taxon>
        <taxon>Poales</taxon>
        <taxon>Poaceae</taxon>
        <taxon>PACMAD clade</taxon>
        <taxon>Panicoideae</taxon>
        <taxon>Panicodae</taxon>
        <taxon>Paniceae</taxon>
        <taxon>Panicinae</taxon>
        <taxon>Panicum</taxon>
        <taxon>Panicum sect. Hiantes</taxon>
    </lineage>
</organism>
<evidence type="ECO:0000259" key="1">
    <source>
        <dbReference type="Pfam" id="PF07969"/>
    </source>
</evidence>
<dbReference type="InterPro" id="IPR032466">
    <property type="entry name" value="Metal_Hydrolase"/>
</dbReference>
<dbReference type="SUPFAM" id="SSF51556">
    <property type="entry name" value="Metallo-dependent hydrolases"/>
    <property type="match status" value="1"/>
</dbReference>
<accession>A0A8T0R4G0</accession>
<protein>
    <recommendedName>
        <fullName evidence="1">Amidohydrolase 3 domain-containing protein</fullName>
    </recommendedName>
</protein>